<keyword evidence="2" id="KW-1185">Reference proteome</keyword>
<dbReference type="RefSeq" id="WP_155306688.1">
    <property type="nucleotide sequence ID" value="NZ_AP021875.1"/>
</dbReference>
<reference evidence="1 2" key="1">
    <citation type="submission" date="2019-11" db="EMBL/GenBank/DDBJ databases">
        <title>Comparative genomics of hydrocarbon-degrading Desulfosarcina strains.</title>
        <authorList>
            <person name="Watanabe M."/>
            <person name="Kojima H."/>
            <person name="Fukui M."/>
        </authorList>
    </citation>
    <scope>NUCLEOTIDE SEQUENCE [LARGE SCALE GENOMIC DNA]</scope>
    <source>
        <strain evidence="1 2">PP31</strain>
    </source>
</reference>
<organism evidence="1 2">
    <name type="scientific">Desulfosarcina widdelii</name>
    <dbReference type="NCBI Taxonomy" id="947919"/>
    <lineage>
        <taxon>Bacteria</taxon>
        <taxon>Pseudomonadati</taxon>
        <taxon>Thermodesulfobacteriota</taxon>
        <taxon>Desulfobacteria</taxon>
        <taxon>Desulfobacterales</taxon>
        <taxon>Desulfosarcinaceae</taxon>
        <taxon>Desulfosarcina</taxon>
    </lineage>
</organism>
<sequence>MYDDFIDDGVNDFWDGPDWQDWMIIGPLSESISRERQEQDRIQKEIENEDDDYWKIINGKED</sequence>
<evidence type="ECO:0000313" key="2">
    <source>
        <dbReference type="Proteomes" id="UP000427769"/>
    </source>
</evidence>
<dbReference type="Proteomes" id="UP000427769">
    <property type="component" value="Chromosome"/>
</dbReference>
<proteinExistence type="predicted"/>
<dbReference type="EMBL" id="AP021875">
    <property type="protein sequence ID" value="BBO78012.1"/>
    <property type="molecule type" value="Genomic_DNA"/>
</dbReference>
<dbReference type="AlphaFoldDB" id="A0A5K7Z7L9"/>
<name>A0A5K7Z7L9_9BACT</name>
<protein>
    <submittedName>
        <fullName evidence="1">Uncharacterized protein</fullName>
    </submittedName>
</protein>
<gene>
    <name evidence="1" type="ORF">DSCW_54290</name>
</gene>
<evidence type="ECO:0000313" key="1">
    <source>
        <dbReference type="EMBL" id="BBO78012.1"/>
    </source>
</evidence>
<accession>A0A5K7Z7L9</accession>
<dbReference type="KEGG" id="dwd:DSCW_54290"/>